<name>A0ACB8Z120_CICIN</name>
<evidence type="ECO:0000313" key="2">
    <source>
        <dbReference type="Proteomes" id="UP001055811"/>
    </source>
</evidence>
<dbReference type="Proteomes" id="UP001055811">
    <property type="component" value="Linkage Group LG09"/>
</dbReference>
<evidence type="ECO:0000313" key="1">
    <source>
        <dbReference type="EMBL" id="KAI3691053.1"/>
    </source>
</evidence>
<keyword evidence="2" id="KW-1185">Reference proteome</keyword>
<proteinExistence type="predicted"/>
<reference evidence="1 2" key="2">
    <citation type="journal article" date="2022" name="Mol. Ecol. Resour.">
        <title>The genomes of chicory, endive, great burdock and yacon provide insights into Asteraceae paleo-polyploidization history and plant inulin production.</title>
        <authorList>
            <person name="Fan W."/>
            <person name="Wang S."/>
            <person name="Wang H."/>
            <person name="Wang A."/>
            <person name="Jiang F."/>
            <person name="Liu H."/>
            <person name="Zhao H."/>
            <person name="Xu D."/>
            <person name="Zhang Y."/>
        </authorList>
    </citation>
    <scope>NUCLEOTIDE SEQUENCE [LARGE SCALE GENOMIC DNA]</scope>
    <source>
        <strain evidence="2">cv. Punajuju</strain>
        <tissue evidence="1">Leaves</tissue>
    </source>
</reference>
<dbReference type="EMBL" id="CM042017">
    <property type="protein sequence ID" value="KAI3691053.1"/>
    <property type="molecule type" value="Genomic_DNA"/>
</dbReference>
<accession>A0ACB8Z120</accession>
<reference evidence="2" key="1">
    <citation type="journal article" date="2022" name="Mol. Ecol. Resour.">
        <title>The genomes of chicory, endive, great burdock and yacon provide insights into Asteraceae palaeo-polyploidization history and plant inulin production.</title>
        <authorList>
            <person name="Fan W."/>
            <person name="Wang S."/>
            <person name="Wang H."/>
            <person name="Wang A."/>
            <person name="Jiang F."/>
            <person name="Liu H."/>
            <person name="Zhao H."/>
            <person name="Xu D."/>
            <person name="Zhang Y."/>
        </authorList>
    </citation>
    <scope>NUCLEOTIDE SEQUENCE [LARGE SCALE GENOMIC DNA]</scope>
    <source>
        <strain evidence="2">cv. Punajuju</strain>
    </source>
</reference>
<sequence length="276" mass="32144">MSDQHPIQSFANWDFGGRRRSRPVRNEKLSDQKNPSHIIKEDDKVGRKVYSDDPNEPDHRVHDWVKSLKEQTWTKELSEQEILNQSRIRVYYSVIDRPVKEKHTSSNTTEETSSDDDDPAILKLKIKIAKLELKLAKSKEDKPEKIQKHKTHVKQTEQQQFVKNPVAEPRKLIAKYFRRINLPTQRYFFDNPEIIENPVSLDSSTEVELHTTDTDTSIDDSSSTEDLSVSSDSDSETETQQSNPVQEIVYEPIEHQVNGISSLRYIDIKWLPIFCQ</sequence>
<comment type="caution">
    <text evidence="1">The sequence shown here is derived from an EMBL/GenBank/DDBJ whole genome shotgun (WGS) entry which is preliminary data.</text>
</comment>
<organism evidence="1 2">
    <name type="scientific">Cichorium intybus</name>
    <name type="common">Chicory</name>
    <dbReference type="NCBI Taxonomy" id="13427"/>
    <lineage>
        <taxon>Eukaryota</taxon>
        <taxon>Viridiplantae</taxon>
        <taxon>Streptophyta</taxon>
        <taxon>Embryophyta</taxon>
        <taxon>Tracheophyta</taxon>
        <taxon>Spermatophyta</taxon>
        <taxon>Magnoliopsida</taxon>
        <taxon>eudicotyledons</taxon>
        <taxon>Gunneridae</taxon>
        <taxon>Pentapetalae</taxon>
        <taxon>asterids</taxon>
        <taxon>campanulids</taxon>
        <taxon>Asterales</taxon>
        <taxon>Asteraceae</taxon>
        <taxon>Cichorioideae</taxon>
        <taxon>Cichorieae</taxon>
        <taxon>Cichoriinae</taxon>
        <taxon>Cichorium</taxon>
    </lineage>
</organism>
<gene>
    <name evidence="1" type="ORF">L2E82_49267</name>
</gene>
<protein>
    <submittedName>
        <fullName evidence="1">Uncharacterized protein</fullName>
    </submittedName>
</protein>